<accession>A0ABN3HY97</accession>
<sequence length="400" mass="41944">MMLSNREWVRHSRVVLTLAAAAALTMTACSSADDESASSSTPPDGTEVAEPIAVTYDGGIALLDGTSLDVVSKVPMDGFTRVNPAGDDDHLIVSDEKGFTVMDASHAELTDLVYPGEKPGHVVLHGGKTVLFTDSTGSALSFDPHELSDGAPTTREYTSASPHHGVAVELTDGTIVASVGDEENRRGARAVDAQGRQIAHSDQCPGVHGEAVASGEVVGLGCKDGVLLFKNGAFVKVPSVDPEYGATSTQVGSDASPVLVGDYKTDPDAEREFPTQFALIDTAAQKQRLIQMPGGASYSFRSLGRGPGGEALILGTDGHLHVFDVVSGANVKSIPVVGKWQEPMDWQEPRPSLFVRDDTAYVTDPATKTIKRVSLSTGTVSAEASLDVTPNEISGTLHKH</sequence>
<organism evidence="2 3">
    <name type="scientific">Gordonia cholesterolivorans</name>
    <dbReference type="NCBI Taxonomy" id="559625"/>
    <lineage>
        <taxon>Bacteria</taxon>
        <taxon>Bacillati</taxon>
        <taxon>Actinomycetota</taxon>
        <taxon>Actinomycetes</taxon>
        <taxon>Mycobacteriales</taxon>
        <taxon>Gordoniaceae</taxon>
        <taxon>Gordonia</taxon>
    </lineage>
</organism>
<gene>
    <name evidence="2" type="primary">aztD</name>
    <name evidence="2" type="ORF">GCM10009855_33390</name>
</gene>
<name>A0ABN3HY97_9ACTN</name>
<dbReference type="EMBL" id="BAAARB010000023">
    <property type="protein sequence ID" value="GAA2390673.1"/>
    <property type="molecule type" value="Genomic_DNA"/>
</dbReference>
<dbReference type="Proteomes" id="UP001501170">
    <property type="component" value="Unassembled WGS sequence"/>
</dbReference>
<evidence type="ECO:0000313" key="2">
    <source>
        <dbReference type="EMBL" id="GAA2390673.1"/>
    </source>
</evidence>
<keyword evidence="1" id="KW-0732">Signal</keyword>
<reference evidence="2 3" key="1">
    <citation type="journal article" date="2019" name="Int. J. Syst. Evol. Microbiol.">
        <title>The Global Catalogue of Microorganisms (GCM) 10K type strain sequencing project: providing services to taxonomists for standard genome sequencing and annotation.</title>
        <authorList>
            <consortium name="The Broad Institute Genomics Platform"/>
            <consortium name="The Broad Institute Genome Sequencing Center for Infectious Disease"/>
            <person name="Wu L."/>
            <person name="Ma J."/>
        </authorList>
    </citation>
    <scope>NUCLEOTIDE SEQUENCE [LARGE SCALE GENOMIC DNA]</scope>
    <source>
        <strain evidence="2 3">JCM 16227</strain>
    </source>
</reference>
<dbReference type="NCBIfam" id="NF038015">
    <property type="entry name" value="AztD"/>
    <property type="match status" value="1"/>
</dbReference>
<evidence type="ECO:0000313" key="3">
    <source>
        <dbReference type="Proteomes" id="UP001501170"/>
    </source>
</evidence>
<comment type="caution">
    <text evidence="2">The sequence shown here is derived from an EMBL/GenBank/DDBJ whole genome shotgun (WGS) entry which is preliminary data.</text>
</comment>
<dbReference type="InterPro" id="IPR047697">
    <property type="entry name" value="AztD-like"/>
</dbReference>
<feature type="signal peptide" evidence="1">
    <location>
        <begin position="1"/>
        <end position="32"/>
    </location>
</feature>
<evidence type="ECO:0000256" key="1">
    <source>
        <dbReference type="SAM" id="SignalP"/>
    </source>
</evidence>
<protein>
    <submittedName>
        <fullName evidence="2">Zinc metallochaperone AztD</fullName>
    </submittedName>
</protein>
<feature type="chain" id="PRO_5046020700" evidence="1">
    <location>
        <begin position="33"/>
        <end position="400"/>
    </location>
</feature>
<proteinExistence type="predicted"/>
<dbReference type="InterPro" id="IPR011044">
    <property type="entry name" value="Quino_amine_DH_bsu"/>
</dbReference>
<dbReference type="RefSeq" id="WP_346077468.1">
    <property type="nucleotide sequence ID" value="NZ_BAAARB010000023.1"/>
</dbReference>
<dbReference type="PROSITE" id="PS51257">
    <property type="entry name" value="PROKAR_LIPOPROTEIN"/>
    <property type="match status" value="1"/>
</dbReference>
<keyword evidence="3" id="KW-1185">Reference proteome</keyword>
<dbReference type="SUPFAM" id="SSF50969">
    <property type="entry name" value="YVTN repeat-like/Quinoprotein amine dehydrogenase"/>
    <property type="match status" value="1"/>
</dbReference>